<evidence type="ECO:0000259" key="2">
    <source>
        <dbReference type="Pfam" id="PF00144"/>
    </source>
</evidence>
<dbReference type="Pfam" id="PF00144">
    <property type="entry name" value="Beta-lactamase"/>
    <property type="match status" value="1"/>
</dbReference>
<feature type="domain" description="Beta-lactamase-like ARB-00930-like C-terminal" evidence="3">
    <location>
        <begin position="413"/>
        <end position="553"/>
    </location>
</feature>
<feature type="domain" description="Beta-lactamase-related" evidence="2">
    <location>
        <begin position="107"/>
        <end position="390"/>
    </location>
</feature>
<gene>
    <name evidence="4" type="ORF">DHEL01_v206470</name>
</gene>
<comment type="caution">
    <text evidence="4">The sequence shown here is derived from an EMBL/GenBank/DDBJ whole genome shotgun (WGS) entry which is preliminary data.</text>
</comment>
<keyword evidence="5" id="KW-1185">Reference proteome</keyword>
<organism evidence="4 5">
    <name type="scientific">Diaporthe helianthi</name>
    <dbReference type="NCBI Taxonomy" id="158607"/>
    <lineage>
        <taxon>Eukaryota</taxon>
        <taxon>Fungi</taxon>
        <taxon>Dikarya</taxon>
        <taxon>Ascomycota</taxon>
        <taxon>Pezizomycotina</taxon>
        <taxon>Sordariomycetes</taxon>
        <taxon>Sordariomycetidae</taxon>
        <taxon>Diaporthales</taxon>
        <taxon>Diaporthaceae</taxon>
        <taxon>Diaporthe</taxon>
    </lineage>
</organism>
<dbReference type="OrthoDB" id="6220758at2759"/>
<evidence type="ECO:0000256" key="1">
    <source>
        <dbReference type="SAM" id="SignalP"/>
    </source>
</evidence>
<evidence type="ECO:0000313" key="4">
    <source>
        <dbReference type="EMBL" id="POS75136.1"/>
    </source>
</evidence>
<dbReference type="EMBL" id="MAVT02000525">
    <property type="protein sequence ID" value="POS75136.1"/>
    <property type="molecule type" value="Genomic_DNA"/>
</dbReference>
<protein>
    <submittedName>
        <fullName evidence="4">Uncharacterized protein</fullName>
    </submittedName>
</protein>
<evidence type="ECO:0000313" key="5">
    <source>
        <dbReference type="Proteomes" id="UP000094444"/>
    </source>
</evidence>
<dbReference type="InterPro" id="IPR012338">
    <property type="entry name" value="Beta-lactam/transpept-like"/>
</dbReference>
<evidence type="ECO:0000259" key="3">
    <source>
        <dbReference type="Pfam" id="PF26335"/>
    </source>
</evidence>
<dbReference type="Pfam" id="PF26335">
    <property type="entry name" value="ARB_00930_C"/>
    <property type="match status" value="1"/>
</dbReference>
<dbReference type="SUPFAM" id="SSF56601">
    <property type="entry name" value="beta-lactamase/transpeptidase-like"/>
    <property type="match status" value="1"/>
</dbReference>
<feature type="signal peptide" evidence="1">
    <location>
        <begin position="1"/>
        <end position="23"/>
    </location>
</feature>
<proteinExistence type="predicted"/>
<keyword evidence="1" id="KW-0732">Signal</keyword>
<accession>A0A2P5HY04</accession>
<dbReference type="Proteomes" id="UP000094444">
    <property type="component" value="Unassembled WGS sequence"/>
</dbReference>
<dbReference type="InterPro" id="IPR058664">
    <property type="entry name" value="ARB_00930-like_C"/>
</dbReference>
<reference evidence="4" key="1">
    <citation type="submission" date="2017-09" db="EMBL/GenBank/DDBJ databases">
        <title>Polyketide synthases of a Diaporthe helianthi virulent isolate.</title>
        <authorList>
            <person name="Baroncelli R."/>
        </authorList>
    </citation>
    <scope>NUCLEOTIDE SEQUENCE [LARGE SCALE GENOMIC DNA]</scope>
    <source>
        <strain evidence="4">7/96</strain>
    </source>
</reference>
<dbReference type="AlphaFoldDB" id="A0A2P5HY04"/>
<dbReference type="PANTHER" id="PTHR22935:SF97">
    <property type="entry name" value="BETA-LACTAMASE-RELATED DOMAIN-CONTAINING PROTEIN"/>
    <property type="match status" value="1"/>
</dbReference>
<dbReference type="InterPro" id="IPR051478">
    <property type="entry name" value="Beta-lactamase-like_AB/R"/>
</dbReference>
<feature type="chain" id="PRO_5015130463" evidence="1">
    <location>
        <begin position="24"/>
        <end position="555"/>
    </location>
</feature>
<name>A0A2P5HY04_DIAHE</name>
<sequence>MPFSTRTALVLFVTASTATNTYTEPCPLYGQNYPAPKSLATSNHVKAAVKSALEQLLEARNVTTVYGALETGSTAFSLDFYSLDDDEPLFNYHYMPAQLASQSTSGVDQVDSDTVYRVGSVSKLWTVYLYLLAAGDESWNDPITTFIPELLEIAGTQKLDPRAMDPTHAAALEKVFGDLGIPRQNNGLTLSCGDPSLVTLPCNRSQFFADFPTQHPIVAPYTTQVYSNAAFQILGYALENITGQSMRDIFDEYLVKSLNLMSTSYHLPDSPETSIIPYNTTASWWFADLLDLVPAGGYFSSINDMRKIGKAMLGSTQLDPAVTRRWMKPHSFLSNRDAAAGAPWEMYRAPGDPSIMMMTKAGDLGMYSSYVVLIPELNVGFTVVAAGDSAGENSRVLGDILVDTFVPAVLATAADEAGEAYVGTFSDEATGSTVTLVQDDTETGLLVEEWSFGGQDVLLLLGKIKRGNITARLYYSGLENETSNGTVSSWRAIYQTVTRKIGPGPLSPICDSWFTVDGLTYGGVGLDEFLVTTVDGKATSIVSRVLGVPMVRAQA</sequence>
<dbReference type="Gene3D" id="3.40.710.10">
    <property type="entry name" value="DD-peptidase/beta-lactamase superfamily"/>
    <property type="match status" value="1"/>
</dbReference>
<dbReference type="STRING" id="158607.A0A2P5HY04"/>
<dbReference type="InParanoid" id="A0A2P5HY04"/>
<dbReference type="InterPro" id="IPR001466">
    <property type="entry name" value="Beta-lactam-related"/>
</dbReference>
<dbReference type="PANTHER" id="PTHR22935">
    <property type="entry name" value="PENICILLIN-BINDING PROTEIN"/>
    <property type="match status" value="1"/>
</dbReference>